<feature type="transmembrane region" description="Helical" evidence="6">
    <location>
        <begin position="128"/>
        <end position="150"/>
    </location>
</feature>
<comment type="subcellular location">
    <subcellularLocation>
        <location evidence="1">Cell membrane</location>
        <topology evidence="1">Multi-pass membrane protein</topology>
    </subcellularLocation>
</comment>
<comment type="similarity">
    <text evidence="6">Belongs to the BI1 family.</text>
</comment>
<dbReference type="GO" id="GO:0005886">
    <property type="term" value="C:plasma membrane"/>
    <property type="evidence" value="ECO:0007669"/>
    <property type="project" value="UniProtKB-SubCell"/>
</dbReference>
<evidence type="ECO:0000256" key="4">
    <source>
        <dbReference type="ARBA" id="ARBA00022989"/>
    </source>
</evidence>
<evidence type="ECO:0000256" key="2">
    <source>
        <dbReference type="ARBA" id="ARBA00022475"/>
    </source>
</evidence>
<evidence type="ECO:0000256" key="1">
    <source>
        <dbReference type="ARBA" id="ARBA00004651"/>
    </source>
</evidence>
<dbReference type="EMBL" id="NIGF01000015">
    <property type="protein sequence ID" value="PQV63104.1"/>
    <property type="molecule type" value="Genomic_DNA"/>
</dbReference>
<reference evidence="8 9" key="1">
    <citation type="journal article" date="2018" name="Syst. Appl. Microbiol.">
        <title>Abditibacterium utsteinense sp. nov., the first cultivated member of candidate phylum FBP, isolated from ice-free Antarctic soil samples.</title>
        <authorList>
            <person name="Tahon G."/>
            <person name="Tytgat B."/>
            <person name="Lebbe L."/>
            <person name="Carlier A."/>
            <person name="Willems A."/>
        </authorList>
    </citation>
    <scope>NUCLEOTIDE SEQUENCE [LARGE SCALE GENOMIC DNA]</scope>
    <source>
        <strain evidence="8 9">LMG 29911</strain>
    </source>
</reference>
<dbReference type="Pfam" id="PF01027">
    <property type="entry name" value="Bax1-I"/>
    <property type="match status" value="1"/>
</dbReference>
<sequence length="244" mass="26681">MNFPNNQNSQSGNSNPFSYSSQPLTVADSPVEVRMEFIRKTYSLFLAGILCALVAGTICLNSTPVYSAAIGILQLRLLAFVLILGLAMGAQAVSRIEGLNYAALFGFTAFIGFLFAPILRLYEQSAPGIVVQAATLTAITFTALTAYAFITKKDFSFLGGMLFVGLILLIGGSLANMFFFKSSGASYYMAWVTLFLFAGYVLYDTSQIIHRYDAKSYCSAALSLFLDFFNMFMAILRILSGNRR</sequence>
<keyword evidence="2" id="KW-1003">Cell membrane</keyword>
<dbReference type="RefSeq" id="WP_106380697.1">
    <property type="nucleotide sequence ID" value="NZ_NIGF01000015.1"/>
</dbReference>
<dbReference type="AlphaFoldDB" id="A0A2S8SQL9"/>
<dbReference type="Proteomes" id="UP000237684">
    <property type="component" value="Unassembled WGS sequence"/>
</dbReference>
<name>A0A2S8SQL9_9BACT</name>
<dbReference type="InParanoid" id="A0A2S8SQL9"/>
<evidence type="ECO:0000256" key="3">
    <source>
        <dbReference type="ARBA" id="ARBA00022692"/>
    </source>
</evidence>
<dbReference type="PANTHER" id="PTHR23291:SF115">
    <property type="entry name" value="MODULATOR OF FTSH PROTEASE YCCA"/>
    <property type="match status" value="1"/>
</dbReference>
<evidence type="ECO:0000256" key="7">
    <source>
        <dbReference type="SAM" id="MobiDB-lite"/>
    </source>
</evidence>
<gene>
    <name evidence="8" type="ORF">B1R32_11510</name>
</gene>
<keyword evidence="4 6" id="KW-1133">Transmembrane helix</keyword>
<feature type="transmembrane region" description="Helical" evidence="6">
    <location>
        <begin position="157"/>
        <end position="179"/>
    </location>
</feature>
<evidence type="ECO:0000313" key="9">
    <source>
        <dbReference type="Proteomes" id="UP000237684"/>
    </source>
</evidence>
<evidence type="ECO:0000256" key="6">
    <source>
        <dbReference type="RuleBase" id="RU004379"/>
    </source>
</evidence>
<feature type="compositionally biased region" description="Low complexity" evidence="7">
    <location>
        <begin position="1"/>
        <end position="18"/>
    </location>
</feature>
<keyword evidence="5 6" id="KW-0472">Membrane</keyword>
<dbReference type="InterPro" id="IPR006214">
    <property type="entry name" value="Bax_inhibitor_1-related"/>
</dbReference>
<keyword evidence="3 6" id="KW-0812">Transmembrane</keyword>
<feature type="transmembrane region" description="Helical" evidence="6">
    <location>
        <begin position="101"/>
        <end position="122"/>
    </location>
</feature>
<protein>
    <recommendedName>
        <fullName evidence="10">Modulator of FtsH protease</fullName>
    </recommendedName>
</protein>
<feature type="transmembrane region" description="Helical" evidence="6">
    <location>
        <begin position="217"/>
        <end position="239"/>
    </location>
</feature>
<evidence type="ECO:0008006" key="10">
    <source>
        <dbReference type="Google" id="ProtNLM"/>
    </source>
</evidence>
<proteinExistence type="inferred from homology"/>
<feature type="transmembrane region" description="Helical" evidence="6">
    <location>
        <begin position="69"/>
        <end position="89"/>
    </location>
</feature>
<evidence type="ECO:0000313" key="8">
    <source>
        <dbReference type="EMBL" id="PQV63104.1"/>
    </source>
</evidence>
<dbReference type="FunCoup" id="A0A2S8SQL9">
    <property type="interactions" value="236"/>
</dbReference>
<dbReference type="PANTHER" id="PTHR23291">
    <property type="entry name" value="BAX INHIBITOR-RELATED"/>
    <property type="match status" value="1"/>
</dbReference>
<feature type="transmembrane region" description="Helical" evidence="6">
    <location>
        <begin position="44"/>
        <end position="63"/>
    </location>
</feature>
<feature type="transmembrane region" description="Helical" evidence="6">
    <location>
        <begin position="185"/>
        <end position="205"/>
    </location>
</feature>
<dbReference type="OrthoDB" id="9793828at2"/>
<comment type="caution">
    <text evidence="8">The sequence shown here is derived from an EMBL/GenBank/DDBJ whole genome shotgun (WGS) entry which is preliminary data.</text>
</comment>
<dbReference type="CDD" id="cd10432">
    <property type="entry name" value="BI-1-like_bacterial"/>
    <property type="match status" value="1"/>
</dbReference>
<evidence type="ECO:0000256" key="5">
    <source>
        <dbReference type="ARBA" id="ARBA00023136"/>
    </source>
</evidence>
<keyword evidence="9" id="KW-1185">Reference proteome</keyword>
<organism evidence="8 9">
    <name type="scientific">Abditibacterium utsteinense</name>
    <dbReference type="NCBI Taxonomy" id="1960156"/>
    <lineage>
        <taxon>Bacteria</taxon>
        <taxon>Pseudomonadati</taxon>
        <taxon>Abditibacteriota</taxon>
        <taxon>Abditibacteriia</taxon>
        <taxon>Abditibacteriales</taxon>
        <taxon>Abditibacteriaceae</taxon>
        <taxon>Abditibacterium</taxon>
    </lineage>
</organism>
<feature type="region of interest" description="Disordered" evidence="7">
    <location>
        <begin position="1"/>
        <end position="21"/>
    </location>
</feature>
<accession>A0A2S8SQL9</accession>